<evidence type="ECO:0000313" key="1">
    <source>
        <dbReference type="EMBL" id="MBB5319161.1"/>
    </source>
</evidence>
<evidence type="ECO:0000313" key="2">
    <source>
        <dbReference type="Proteomes" id="UP000568106"/>
    </source>
</evidence>
<comment type="caution">
    <text evidence="1">The sequence shown here is derived from an EMBL/GenBank/DDBJ whole genome shotgun (WGS) entry which is preliminary data.</text>
</comment>
<protein>
    <submittedName>
        <fullName evidence="1">Uncharacterized protein</fullName>
    </submittedName>
</protein>
<dbReference type="Proteomes" id="UP000568106">
    <property type="component" value="Unassembled WGS sequence"/>
</dbReference>
<keyword evidence="2" id="KW-1185">Reference proteome</keyword>
<dbReference type="AlphaFoldDB" id="A0A7W8IMP1"/>
<gene>
    <name evidence="1" type="ORF">HDF09_003860</name>
</gene>
<dbReference type="EMBL" id="JACHDY010000006">
    <property type="protein sequence ID" value="MBB5319161.1"/>
    <property type="molecule type" value="Genomic_DNA"/>
</dbReference>
<sequence length="105" mass="11803">MSSLYQQPVLTVSDPETFNAVKAAVEASFSSGRVADFLKSLERSKLRIRDFETVLGKGNLGAATQAEYNRLGNSDQGQIRELYLASLEQVAPELREKFFKLYAYY</sequence>
<reference evidence="1" key="1">
    <citation type="submission" date="2020-08" db="EMBL/GenBank/DDBJ databases">
        <title>Genomic Encyclopedia of Type Strains, Phase IV (KMG-V): Genome sequencing to study the core and pangenomes of soil and plant-associated prokaryotes.</title>
        <authorList>
            <person name="Whitman W."/>
        </authorList>
    </citation>
    <scope>NUCLEOTIDE SEQUENCE [LARGE SCALE GENOMIC DNA]</scope>
    <source>
        <strain evidence="1">M8UP27</strain>
    </source>
</reference>
<organism evidence="1 2">
    <name type="scientific">Tunturiibacter empetritectus</name>
    <dbReference type="NCBI Taxonomy" id="3069691"/>
    <lineage>
        <taxon>Bacteria</taxon>
        <taxon>Pseudomonadati</taxon>
        <taxon>Acidobacteriota</taxon>
        <taxon>Terriglobia</taxon>
        <taxon>Terriglobales</taxon>
        <taxon>Acidobacteriaceae</taxon>
        <taxon>Tunturiibacter</taxon>
    </lineage>
</organism>
<accession>A0A7W8IMP1</accession>
<name>A0A7W8IMP1_9BACT</name>
<proteinExistence type="predicted"/>